<reference evidence="1" key="1">
    <citation type="journal article" date="2014" name="Front. Microbiol.">
        <title>High frequency of phylogenetically diverse reductive dehalogenase-homologous genes in deep subseafloor sedimentary metagenomes.</title>
        <authorList>
            <person name="Kawai M."/>
            <person name="Futagami T."/>
            <person name="Toyoda A."/>
            <person name="Takaki Y."/>
            <person name="Nishi S."/>
            <person name="Hori S."/>
            <person name="Arai W."/>
            <person name="Tsubouchi T."/>
            <person name="Morono Y."/>
            <person name="Uchiyama I."/>
            <person name="Ito T."/>
            <person name="Fujiyama A."/>
            <person name="Inagaki F."/>
            <person name="Takami H."/>
        </authorList>
    </citation>
    <scope>NUCLEOTIDE SEQUENCE</scope>
    <source>
        <strain evidence="1">Expedition CK06-06</strain>
    </source>
</reference>
<gene>
    <name evidence="1" type="ORF">S12H4_56863</name>
</gene>
<dbReference type="EMBL" id="BARW01036680">
    <property type="protein sequence ID" value="GAJ19740.1"/>
    <property type="molecule type" value="Genomic_DNA"/>
</dbReference>
<sequence>ISTGKRADLILFTIEDGKLIIQQTIVAGKVVYSCD</sequence>
<accession>X1W080</accession>
<comment type="caution">
    <text evidence="1">The sequence shown here is derived from an EMBL/GenBank/DDBJ whole genome shotgun (WGS) entry which is preliminary data.</text>
</comment>
<proteinExistence type="predicted"/>
<organism evidence="1">
    <name type="scientific">marine sediment metagenome</name>
    <dbReference type="NCBI Taxonomy" id="412755"/>
    <lineage>
        <taxon>unclassified sequences</taxon>
        <taxon>metagenomes</taxon>
        <taxon>ecological metagenomes</taxon>
    </lineage>
</organism>
<dbReference type="AlphaFoldDB" id="X1W080"/>
<evidence type="ECO:0008006" key="2">
    <source>
        <dbReference type="Google" id="ProtNLM"/>
    </source>
</evidence>
<protein>
    <recommendedName>
        <fullName evidence="2">Amidohydrolase-related domain-containing protein</fullName>
    </recommendedName>
</protein>
<name>X1W080_9ZZZZ</name>
<feature type="non-terminal residue" evidence="1">
    <location>
        <position position="1"/>
    </location>
</feature>
<evidence type="ECO:0000313" key="1">
    <source>
        <dbReference type="EMBL" id="GAJ19740.1"/>
    </source>
</evidence>